<feature type="domain" description="Glycosyl hydrolase family 13 catalytic" evidence="2">
    <location>
        <begin position="53"/>
        <end position="374"/>
    </location>
</feature>
<feature type="signal peptide" evidence="1">
    <location>
        <begin position="1"/>
        <end position="19"/>
    </location>
</feature>
<dbReference type="SUPFAM" id="SSF51445">
    <property type="entry name" value="(Trans)glycosidases"/>
    <property type="match status" value="1"/>
</dbReference>
<dbReference type="CDD" id="cd11313">
    <property type="entry name" value="AmyAc_arch_bac_AmyA"/>
    <property type="match status" value="1"/>
</dbReference>
<evidence type="ECO:0000313" key="4">
    <source>
        <dbReference type="Proteomes" id="UP000184212"/>
    </source>
</evidence>
<feature type="chain" id="PRO_5009913483" evidence="1">
    <location>
        <begin position="20"/>
        <end position="456"/>
    </location>
</feature>
<dbReference type="Pfam" id="PF00128">
    <property type="entry name" value="Alpha-amylase"/>
    <property type="match status" value="2"/>
</dbReference>
<sequence>MMKKLCVIALMMFSCSTDKTDPAPVTPPVDDAPKQYGVPFANVPNTQNIVMYEVNPRAYSTAGNFQGIIDRLDNIKALGVNTIWLMPIYPVGQVRSAGGLGSLYAVQNYLEVNTEFGNLDKLRELVQKAHDRNIAVILDWVANHTAWDNVWMKNKAWYTQDASGNIIIPPGTNWQDVAELNYDNRDMRKAMIAAMKYWVLEANVDGFRCDAVDFVPTDFWKQALDELKAIPGRNLILLAEGGKADNFTAGFQMNYAWDFYNNLKQVYEENKSASSIFATHLAEYNSIPAGGRKLRYTTNHDQSAYDGTPVELFGGTDGALSASVVTIFTSAVPMLYGSQEVGQAEKLPFFTRDPINWTMNPDMLATYEKLLGIYNNTTAFASGSLQYYNDDNIAAFRRTKGNEEYFVLANVRAESKEYILDASLQNSSWTNALDNSSVSLSDKVTLDGYGYLILKK</sequence>
<dbReference type="PROSITE" id="PS51257">
    <property type="entry name" value="PROKAR_LIPOPROTEIN"/>
    <property type="match status" value="1"/>
</dbReference>
<dbReference type="RefSeq" id="WP_178377139.1">
    <property type="nucleotide sequence ID" value="NZ_FQWQ01000002.1"/>
</dbReference>
<accession>A0A1M5RKW6</accession>
<proteinExistence type="predicted"/>
<protein>
    <submittedName>
        <fullName evidence="3">Maltogenic Amylase, C-terminal domain</fullName>
    </submittedName>
</protein>
<evidence type="ECO:0000256" key="1">
    <source>
        <dbReference type="SAM" id="SignalP"/>
    </source>
</evidence>
<organism evidence="3 4">
    <name type="scientific">Chryseolinea serpens</name>
    <dbReference type="NCBI Taxonomy" id="947013"/>
    <lineage>
        <taxon>Bacteria</taxon>
        <taxon>Pseudomonadati</taxon>
        <taxon>Bacteroidota</taxon>
        <taxon>Cytophagia</taxon>
        <taxon>Cytophagales</taxon>
        <taxon>Fulvivirgaceae</taxon>
        <taxon>Chryseolinea</taxon>
    </lineage>
</organism>
<evidence type="ECO:0000313" key="3">
    <source>
        <dbReference type="EMBL" id="SHH26503.1"/>
    </source>
</evidence>
<dbReference type="Gene3D" id="2.60.40.1180">
    <property type="entry name" value="Golgi alpha-mannosidase II"/>
    <property type="match status" value="1"/>
</dbReference>
<reference evidence="3 4" key="1">
    <citation type="submission" date="2016-11" db="EMBL/GenBank/DDBJ databases">
        <authorList>
            <person name="Jaros S."/>
            <person name="Januszkiewicz K."/>
            <person name="Wedrychowicz H."/>
        </authorList>
    </citation>
    <scope>NUCLEOTIDE SEQUENCE [LARGE SCALE GENOMIC DNA]</scope>
    <source>
        <strain evidence="3 4">DSM 24574</strain>
    </source>
</reference>
<dbReference type="EMBL" id="FQWQ01000002">
    <property type="protein sequence ID" value="SHH26503.1"/>
    <property type="molecule type" value="Genomic_DNA"/>
</dbReference>
<dbReference type="PANTHER" id="PTHR47786">
    <property type="entry name" value="ALPHA-1,4-GLUCAN:MALTOSE-1-PHOSPHATE MALTOSYLTRANSFERASE"/>
    <property type="match status" value="1"/>
</dbReference>
<dbReference type="SMART" id="SM00642">
    <property type="entry name" value="Aamy"/>
    <property type="match status" value="1"/>
</dbReference>
<dbReference type="AlphaFoldDB" id="A0A1M5RKW6"/>
<dbReference type="Proteomes" id="UP000184212">
    <property type="component" value="Unassembled WGS sequence"/>
</dbReference>
<keyword evidence="4" id="KW-1185">Reference proteome</keyword>
<dbReference type="GO" id="GO:0005975">
    <property type="term" value="P:carbohydrate metabolic process"/>
    <property type="evidence" value="ECO:0007669"/>
    <property type="project" value="InterPro"/>
</dbReference>
<dbReference type="SUPFAM" id="SSF51011">
    <property type="entry name" value="Glycosyl hydrolase domain"/>
    <property type="match status" value="1"/>
</dbReference>
<gene>
    <name evidence="3" type="ORF">SAMN04488109_3435</name>
</gene>
<keyword evidence="1" id="KW-0732">Signal</keyword>
<dbReference type="PANTHER" id="PTHR47786:SF2">
    <property type="entry name" value="GLYCOSYL HYDROLASE FAMILY 13 CATALYTIC DOMAIN-CONTAINING PROTEIN"/>
    <property type="match status" value="1"/>
</dbReference>
<dbReference type="Gene3D" id="3.20.20.80">
    <property type="entry name" value="Glycosidases"/>
    <property type="match status" value="1"/>
</dbReference>
<dbReference type="InterPro" id="IPR017853">
    <property type="entry name" value="GH"/>
</dbReference>
<dbReference type="InterPro" id="IPR013780">
    <property type="entry name" value="Glyco_hydro_b"/>
</dbReference>
<name>A0A1M5RKW6_9BACT</name>
<dbReference type="InterPro" id="IPR006047">
    <property type="entry name" value="GH13_cat_dom"/>
</dbReference>
<dbReference type="STRING" id="947013.SAMN04488109_3435"/>
<evidence type="ECO:0000259" key="2">
    <source>
        <dbReference type="SMART" id="SM00642"/>
    </source>
</evidence>